<name>A0ABQ6MS89_9STRA</name>
<feature type="non-terminal residue" evidence="7">
    <location>
        <position position="235"/>
    </location>
</feature>
<protein>
    <recommendedName>
        <fullName evidence="6">RanBP2-type domain-containing protein</fullName>
    </recommendedName>
</protein>
<dbReference type="PROSITE" id="PS01358">
    <property type="entry name" value="ZF_RANBP2_1"/>
    <property type="match status" value="1"/>
</dbReference>
<keyword evidence="8" id="KW-1185">Reference proteome</keyword>
<evidence type="ECO:0000256" key="5">
    <source>
        <dbReference type="SAM" id="MobiDB-lite"/>
    </source>
</evidence>
<feature type="region of interest" description="Disordered" evidence="5">
    <location>
        <begin position="33"/>
        <end position="69"/>
    </location>
</feature>
<evidence type="ECO:0000256" key="4">
    <source>
        <dbReference type="PROSITE-ProRule" id="PRU00322"/>
    </source>
</evidence>
<evidence type="ECO:0000259" key="6">
    <source>
        <dbReference type="PROSITE" id="PS50199"/>
    </source>
</evidence>
<dbReference type="SMART" id="SM00547">
    <property type="entry name" value="ZnF_RBZ"/>
    <property type="match status" value="1"/>
</dbReference>
<evidence type="ECO:0000256" key="2">
    <source>
        <dbReference type="ARBA" id="ARBA00022771"/>
    </source>
</evidence>
<keyword evidence="2 4" id="KW-0863">Zinc-finger</keyword>
<accession>A0ABQ6MS89</accession>
<dbReference type="PROSITE" id="PS50199">
    <property type="entry name" value="ZF_RANBP2_2"/>
    <property type="match status" value="1"/>
</dbReference>
<evidence type="ECO:0000256" key="1">
    <source>
        <dbReference type="ARBA" id="ARBA00022723"/>
    </source>
</evidence>
<dbReference type="InterPro" id="IPR036443">
    <property type="entry name" value="Znf_RanBP2_sf"/>
</dbReference>
<dbReference type="Gene3D" id="2.30.30.380">
    <property type="entry name" value="Zn-finger domain of Sec23/24"/>
    <property type="match status" value="1"/>
</dbReference>
<evidence type="ECO:0000313" key="8">
    <source>
        <dbReference type="Proteomes" id="UP001165060"/>
    </source>
</evidence>
<gene>
    <name evidence="7" type="ORF">TeGR_g13448</name>
</gene>
<sequence length="235" mass="25733">MSAAVSSSPWPCPQCTFLNHPDLPSCELCGAAKAKHPAPAKHPVKHPVKHPAPAEPQSEAPPPKRPRTSDAFQHLLHLHSARPLPTTPPPSNVPPSRLKVHVLKSTYQKHVRRSLPSLPLAADWLLRFPADFLRRLPLVMAEDSRVHRHAGFVVFATAYHSKHARQPLPREWVERLLAIAEDVALHPVYTPPPELGGGPTLEQARAGEGDPEGAVALLIRRCYGGTDFDMGLVEA</sequence>
<organism evidence="7 8">
    <name type="scientific">Tetraparma gracilis</name>
    <dbReference type="NCBI Taxonomy" id="2962635"/>
    <lineage>
        <taxon>Eukaryota</taxon>
        <taxon>Sar</taxon>
        <taxon>Stramenopiles</taxon>
        <taxon>Ochrophyta</taxon>
        <taxon>Bolidophyceae</taxon>
        <taxon>Parmales</taxon>
        <taxon>Triparmaceae</taxon>
        <taxon>Tetraparma</taxon>
    </lineage>
</organism>
<dbReference type="EMBL" id="BRYB01000488">
    <property type="protein sequence ID" value="GMI31099.1"/>
    <property type="molecule type" value="Genomic_DNA"/>
</dbReference>
<evidence type="ECO:0000256" key="3">
    <source>
        <dbReference type="ARBA" id="ARBA00022833"/>
    </source>
</evidence>
<proteinExistence type="predicted"/>
<feature type="domain" description="RanBP2-type" evidence="6">
    <location>
        <begin position="6"/>
        <end position="35"/>
    </location>
</feature>
<dbReference type="SUPFAM" id="SSF90209">
    <property type="entry name" value="Ran binding protein zinc finger-like"/>
    <property type="match status" value="1"/>
</dbReference>
<keyword evidence="3" id="KW-0862">Zinc</keyword>
<keyword evidence="1" id="KW-0479">Metal-binding</keyword>
<comment type="caution">
    <text evidence="7">The sequence shown here is derived from an EMBL/GenBank/DDBJ whole genome shotgun (WGS) entry which is preliminary data.</text>
</comment>
<reference evidence="7 8" key="1">
    <citation type="journal article" date="2023" name="Commun. Biol.">
        <title>Genome analysis of Parmales, the sister group of diatoms, reveals the evolutionary specialization of diatoms from phago-mixotrophs to photoautotrophs.</title>
        <authorList>
            <person name="Ban H."/>
            <person name="Sato S."/>
            <person name="Yoshikawa S."/>
            <person name="Yamada K."/>
            <person name="Nakamura Y."/>
            <person name="Ichinomiya M."/>
            <person name="Sato N."/>
            <person name="Blanc-Mathieu R."/>
            <person name="Endo H."/>
            <person name="Kuwata A."/>
            <person name="Ogata H."/>
        </authorList>
    </citation>
    <scope>NUCLEOTIDE SEQUENCE [LARGE SCALE GENOMIC DNA]</scope>
</reference>
<feature type="compositionally biased region" description="Basic residues" evidence="5">
    <location>
        <begin position="33"/>
        <end position="49"/>
    </location>
</feature>
<evidence type="ECO:0000313" key="7">
    <source>
        <dbReference type="EMBL" id="GMI31099.1"/>
    </source>
</evidence>
<dbReference type="Proteomes" id="UP001165060">
    <property type="component" value="Unassembled WGS sequence"/>
</dbReference>
<dbReference type="InterPro" id="IPR001876">
    <property type="entry name" value="Znf_RanBP2"/>
</dbReference>